<dbReference type="PANTHER" id="PTHR47848:SF1">
    <property type="entry name" value="ADENINE NUCLEOTIDE ALPHA HYDROLASES-LIKE SUPERFAMILY PROTEIN"/>
    <property type="match status" value="1"/>
</dbReference>
<proteinExistence type="predicted"/>
<protein>
    <submittedName>
        <fullName evidence="1">Uncharacterized protein</fullName>
    </submittedName>
</protein>
<accession>A0A5P1FUM1</accession>
<name>A0A5P1FUM1_ASPOF</name>
<dbReference type="Proteomes" id="UP000243459">
    <property type="component" value="Chromosome 1"/>
</dbReference>
<dbReference type="Gramene" id="ONK81363">
    <property type="protein sequence ID" value="ONK81363"/>
    <property type="gene ID" value="A4U43_C01F28250"/>
</dbReference>
<dbReference type="AlphaFoldDB" id="A0A5P1FUM1"/>
<dbReference type="PANTHER" id="PTHR47848">
    <property type="entry name" value="ADENINE NUCLEOTIDE ALPHA HYDROLASES-LIKE SUPERFAMILY PROTEIN"/>
    <property type="match status" value="1"/>
</dbReference>
<reference evidence="2" key="1">
    <citation type="journal article" date="2017" name="Nat. Commun.">
        <title>The asparagus genome sheds light on the origin and evolution of a young Y chromosome.</title>
        <authorList>
            <person name="Harkess A."/>
            <person name="Zhou J."/>
            <person name="Xu C."/>
            <person name="Bowers J.E."/>
            <person name="Van der Hulst R."/>
            <person name="Ayyampalayam S."/>
            <person name="Mercati F."/>
            <person name="Riccardi P."/>
            <person name="McKain M.R."/>
            <person name="Kakrana A."/>
            <person name="Tang H."/>
            <person name="Ray J."/>
            <person name="Groenendijk J."/>
            <person name="Arikit S."/>
            <person name="Mathioni S.M."/>
            <person name="Nakano M."/>
            <person name="Shan H."/>
            <person name="Telgmann-Rauber A."/>
            <person name="Kanno A."/>
            <person name="Yue Z."/>
            <person name="Chen H."/>
            <person name="Li W."/>
            <person name="Chen Y."/>
            <person name="Xu X."/>
            <person name="Zhang Y."/>
            <person name="Luo S."/>
            <person name="Chen H."/>
            <person name="Gao J."/>
            <person name="Mao Z."/>
            <person name="Pires J.C."/>
            <person name="Luo M."/>
            <person name="Kudrna D."/>
            <person name="Wing R.A."/>
            <person name="Meyers B.C."/>
            <person name="Yi K."/>
            <person name="Kong H."/>
            <person name="Lavrijsen P."/>
            <person name="Sunseri F."/>
            <person name="Falavigna A."/>
            <person name="Ye Y."/>
            <person name="Leebens-Mack J.H."/>
            <person name="Chen G."/>
        </authorList>
    </citation>
    <scope>NUCLEOTIDE SEQUENCE [LARGE SCALE GENOMIC DNA]</scope>
    <source>
        <strain evidence="2">cv. DH0086</strain>
    </source>
</reference>
<evidence type="ECO:0000313" key="1">
    <source>
        <dbReference type="EMBL" id="ONK81363.1"/>
    </source>
</evidence>
<dbReference type="EMBL" id="CM007381">
    <property type="protein sequence ID" value="ONK81363.1"/>
    <property type="molecule type" value="Genomic_DNA"/>
</dbReference>
<gene>
    <name evidence="1" type="ORF">A4U43_C01F28250</name>
</gene>
<keyword evidence="2" id="KW-1185">Reference proteome</keyword>
<sequence length="151" mass="16405">MACTESQKVVVWWRSRGGAAPPLRWAMAQLHLAAGTPSRLLTSTRARDPEQAEEPPAQRAKVEILVKEGEVAATVVGLVSKIGASTLVVGLHAQSFLYKRSSSILSTHSFNCRILAVKQHSATHDRFINAELSQVQITTFCKGENSVVITI</sequence>
<evidence type="ECO:0000313" key="2">
    <source>
        <dbReference type="Proteomes" id="UP000243459"/>
    </source>
</evidence>
<organism evidence="1 2">
    <name type="scientific">Asparagus officinalis</name>
    <name type="common">Garden asparagus</name>
    <dbReference type="NCBI Taxonomy" id="4686"/>
    <lineage>
        <taxon>Eukaryota</taxon>
        <taxon>Viridiplantae</taxon>
        <taxon>Streptophyta</taxon>
        <taxon>Embryophyta</taxon>
        <taxon>Tracheophyta</taxon>
        <taxon>Spermatophyta</taxon>
        <taxon>Magnoliopsida</taxon>
        <taxon>Liliopsida</taxon>
        <taxon>Asparagales</taxon>
        <taxon>Asparagaceae</taxon>
        <taxon>Asparagoideae</taxon>
        <taxon>Asparagus</taxon>
    </lineage>
</organism>